<evidence type="ECO:0000313" key="4">
    <source>
        <dbReference type="Proteomes" id="UP000332487"/>
    </source>
</evidence>
<sequence length="98" mass="10558">MAAVRSGILMSGYGWIGSGVVTLFTWYIIRARNIPSSNPDGTLALGIFVLILGALILLFRRNINSLIDAKQKEIEAKKHAPSTGEGVPKPPTVPQQSK</sequence>
<keyword evidence="4" id="KW-1185">Reference proteome</keyword>
<reference evidence="3 4" key="1">
    <citation type="journal article" date="2009" name="Genome Biol.">
        <title>Community-wide analysis of microbial genome sequence signatures.</title>
        <authorList>
            <person name="Dick G.J."/>
            <person name="Andersson A.F."/>
            <person name="Baker B.J."/>
            <person name="Simmons S.L."/>
            <person name="Thomas B.C."/>
            <person name="Yelton A.P."/>
            <person name="Banfield J.F."/>
        </authorList>
    </citation>
    <scope>NUCLEOTIDE SEQUENCE [LARGE SCALE GENOMIC DNA]</scope>
    <source>
        <strain evidence="3">ARMAN-2</strain>
    </source>
</reference>
<keyword evidence="2" id="KW-0472">Membrane</keyword>
<feature type="compositionally biased region" description="Pro residues" evidence="1">
    <location>
        <begin position="88"/>
        <end position="98"/>
    </location>
</feature>
<accession>C7DI79</accession>
<protein>
    <submittedName>
        <fullName evidence="3">Uncharacterized protein</fullName>
    </submittedName>
</protein>
<evidence type="ECO:0000313" key="3">
    <source>
        <dbReference type="EMBL" id="EET89653.1"/>
    </source>
</evidence>
<dbReference type="Proteomes" id="UP000332487">
    <property type="component" value="Unassembled WGS sequence"/>
</dbReference>
<keyword evidence="2" id="KW-0812">Transmembrane</keyword>
<proteinExistence type="predicted"/>
<organism evidence="3 4">
    <name type="scientific">Candidatus Micrarchaeum acidiphilum ARMAN-2</name>
    <dbReference type="NCBI Taxonomy" id="425595"/>
    <lineage>
        <taxon>Archaea</taxon>
        <taxon>Candidatus Micrarchaeota</taxon>
        <taxon>Candidatus Micrarchaeia</taxon>
        <taxon>Candidatus Micrarchaeales</taxon>
        <taxon>Candidatus Micrarchaeaceae</taxon>
        <taxon>Candidatus Micrarchaeum</taxon>
    </lineage>
</organism>
<dbReference type="AlphaFoldDB" id="C7DI79"/>
<feature type="region of interest" description="Disordered" evidence="1">
    <location>
        <begin position="76"/>
        <end position="98"/>
    </location>
</feature>
<keyword evidence="2" id="KW-1133">Transmembrane helix</keyword>
<feature type="transmembrane region" description="Helical" evidence="2">
    <location>
        <begin position="12"/>
        <end position="29"/>
    </location>
</feature>
<feature type="transmembrane region" description="Helical" evidence="2">
    <location>
        <begin position="41"/>
        <end position="59"/>
    </location>
</feature>
<evidence type="ECO:0000256" key="1">
    <source>
        <dbReference type="SAM" id="MobiDB-lite"/>
    </source>
</evidence>
<gene>
    <name evidence="3" type="ORF">UNLARM2_0771</name>
</gene>
<evidence type="ECO:0000256" key="2">
    <source>
        <dbReference type="SAM" id="Phobius"/>
    </source>
</evidence>
<reference evidence="3 4" key="2">
    <citation type="journal article" date="2010" name="Proc. Natl. Acad. Sci. U.S.A.">
        <title>Enigmatic, ultrasmall, uncultivated Archaea.</title>
        <authorList>
            <person name="Baker B.J."/>
            <person name="Comolli L.R."/>
            <person name="Dick G.J."/>
            <person name="Hauser L.J."/>
            <person name="Hyatt D."/>
            <person name="Dill B.D."/>
            <person name="Land M.L."/>
            <person name="Verberkmoes N.C."/>
            <person name="Hettich R.L."/>
            <person name="Banfield J.F."/>
        </authorList>
    </citation>
    <scope>NUCLEOTIDE SEQUENCE [LARGE SCALE GENOMIC DNA]</scope>
    <source>
        <strain evidence="3">ARMAN-2</strain>
    </source>
</reference>
<dbReference type="EMBL" id="GG697241">
    <property type="protein sequence ID" value="EET89653.1"/>
    <property type="molecule type" value="Genomic_DNA"/>
</dbReference>
<name>C7DI79_MICA2</name>